<sequence>MDARFERYIEDLRTVRTLSQPKFSPDMKAKELLETIQSNAIKCFDYMKENNAILNELVFQRAPAELTSAEIASLQEFADKMFDYDSSEDCGIAYKVYSLLLENARLRGDKPAIVRYLYEKAVSLHYLNVRGIDYAINPYGTQVRGLFQEGASYIAEYESFDKTTKGYIMCCLGNSRMSMPRSTPEECTEYMKVFDKAMGIITDPYYHQLDPDLPWGKFEYAMHMDRETLLGYLRHYNDPVVAAKVMESAEAIYRDRVLYKGEEARLQNWRVSYLYKAACFHAGRCTAREVVEELLDIIHHTDIQDYSDTGINKNLTAVSYLMAYEVKMPPADRREMACRTEEVMDRSLRYLNNVPQNRYSRVVSRAVRELVEMQAEAGTARRSLLNYILVAHKPTYVHSMMVAGLTRVFVKQMLKKSPELFVGVMGCKTVEEVRRSRIEICELAYECGLYHDVGKSYVFTYIGNNYRRLLDEEFTCIQWHTVFGYELLCNVGGKDDLAPAALYHHTFYDGHGGYPKNYPPCPAGIKPIVDALTVADSLDAATDNIGRCYTTAKPVDTLLGEFHAQRGTRYAPEVVALLDDEDFCRGLKETLDETRKSVYLEVYHVKR</sequence>
<dbReference type="PANTHER" id="PTHR43155:SF2">
    <property type="entry name" value="CYCLIC DI-GMP PHOSPHODIESTERASE PA4108"/>
    <property type="match status" value="1"/>
</dbReference>
<name>A0A3E2TY80_9FIRM</name>
<proteinExistence type="predicted"/>
<dbReference type="SMART" id="SM00471">
    <property type="entry name" value="HDc"/>
    <property type="match status" value="1"/>
</dbReference>
<reference evidence="2 3" key="1">
    <citation type="submission" date="2018-08" db="EMBL/GenBank/DDBJ databases">
        <title>A genome reference for cultivated species of the human gut microbiota.</title>
        <authorList>
            <person name="Zou Y."/>
            <person name="Xue W."/>
            <person name="Luo G."/>
        </authorList>
    </citation>
    <scope>NUCLEOTIDE SEQUENCE [LARGE SCALE GENOMIC DNA]</scope>
    <source>
        <strain evidence="2 3">AF32-8AC</strain>
    </source>
</reference>
<evidence type="ECO:0000313" key="2">
    <source>
        <dbReference type="EMBL" id="RGB86779.1"/>
    </source>
</evidence>
<dbReference type="PANTHER" id="PTHR43155">
    <property type="entry name" value="CYCLIC DI-GMP PHOSPHODIESTERASE PA4108-RELATED"/>
    <property type="match status" value="1"/>
</dbReference>
<dbReference type="SUPFAM" id="SSF109604">
    <property type="entry name" value="HD-domain/PDEase-like"/>
    <property type="match status" value="1"/>
</dbReference>
<evidence type="ECO:0000313" key="3">
    <source>
        <dbReference type="Proteomes" id="UP000260991"/>
    </source>
</evidence>
<dbReference type="EMBL" id="QVER01000022">
    <property type="protein sequence ID" value="RGB86779.1"/>
    <property type="molecule type" value="Genomic_DNA"/>
</dbReference>
<comment type="caution">
    <text evidence="2">The sequence shown here is derived from an EMBL/GenBank/DDBJ whole genome shotgun (WGS) entry which is preliminary data.</text>
</comment>
<accession>A0A3E2TY80</accession>
<organism evidence="2 3">
    <name type="scientific">Faecalibacterium prausnitzii</name>
    <dbReference type="NCBI Taxonomy" id="853"/>
    <lineage>
        <taxon>Bacteria</taxon>
        <taxon>Bacillati</taxon>
        <taxon>Bacillota</taxon>
        <taxon>Clostridia</taxon>
        <taxon>Eubacteriales</taxon>
        <taxon>Oscillospiraceae</taxon>
        <taxon>Faecalibacterium</taxon>
    </lineage>
</organism>
<dbReference type="AlphaFoldDB" id="A0A3E2TY80"/>
<dbReference type="Pfam" id="PF01966">
    <property type="entry name" value="HD"/>
    <property type="match status" value="1"/>
</dbReference>
<dbReference type="InterPro" id="IPR006674">
    <property type="entry name" value="HD_domain"/>
</dbReference>
<dbReference type="InterPro" id="IPR003607">
    <property type="entry name" value="HD/PDEase_dom"/>
</dbReference>
<dbReference type="RefSeq" id="WP_158403822.1">
    <property type="nucleotide sequence ID" value="NZ_QVER01000022.1"/>
</dbReference>
<gene>
    <name evidence="2" type="ORF">DWZ46_13155</name>
</gene>
<feature type="domain" description="HD/PDEase" evidence="1">
    <location>
        <begin position="391"/>
        <end position="550"/>
    </location>
</feature>
<protein>
    <submittedName>
        <fullName evidence="2">HD domain-containing protein</fullName>
    </submittedName>
</protein>
<evidence type="ECO:0000259" key="1">
    <source>
        <dbReference type="SMART" id="SM00471"/>
    </source>
</evidence>
<dbReference type="Proteomes" id="UP000260991">
    <property type="component" value="Unassembled WGS sequence"/>
</dbReference>
<dbReference type="Gene3D" id="1.10.3210.10">
    <property type="entry name" value="Hypothetical protein af1432"/>
    <property type="match status" value="1"/>
</dbReference>
<dbReference type="CDD" id="cd00077">
    <property type="entry name" value="HDc"/>
    <property type="match status" value="1"/>
</dbReference>